<dbReference type="Gene3D" id="3.30.930.10">
    <property type="entry name" value="Bira Bifunctional Protein, Domain 2"/>
    <property type="match status" value="1"/>
</dbReference>
<evidence type="ECO:0000256" key="5">
    <source>
        <dbReference type="ARBA" id="ARBA00022723"/>
    </source>
</evidence>
<dbReference type="Gene3D" id="3.30.1370.240">
    <property type="match status" value="1"/>
</dbReference>
<dbReference type="SUPFAM" id="SSF55681">
    <property type="entry name" value="Class II aaRS and biotin synthetases"/>
    <property type="match status" value="1"/>
</dbReference>
<dbReference type="PANTHER" id="PTHR11538:SF40">
    <property type="entry name" value="PHENYLALANINE--TRNA LIGASE ALPHA SUBUNIT"/>
    <property type="match status" value="1"/>
</dbReference>
<sequence length="503" mass="58356">MELSYQEKLTLIKLKDLKKVKFEDLVKETGLDQVAVMRAVLWLQSKGLAKLHERQKRIVRITELGRKYAEIGLPERRALKLLVEKGRVSLDDLREVLSDDELRPIIGILRREGWAAVRKEGGKLILEVTEKGKEALSKERPIDKALKLLAEKGEVEAKELEKFVPIKELKTRKIGEEDTKAEREVEITEEGIKLAEKGLELKREISVLTPELIKSGEWRNVEFKRFNIQAPVRRIYPGKKQPYRVFLDKIRRKLIEMGFIEMTAESLIETQFWNFDALFQPQNHPARDWTDTYQLKYPKYGSLPEEELVERVKASHEHGWTTGSRGWGYKWDPRMAMLLMPRAHATALSARQLGKGVQIPGKYFAIQRVFRPDVLDRTHLIEFNQVDGFVVDESLTFKHLLGILKRFAVEIAGAKKVKFLPDYYPFTEPSVQMSAYHEELGWVEFGGAGIFREEMTKPLGIDVPVIAWGIGIDRLAMFKLGIDDIRYLFSYDLKWLREAKLIW</sequence>
<evidence type="ECO:0000256" key="8">
    <source>
        <dbReference type="ARBA" id="ARBA00022842"/>
    </source>
</evidence>
<feature type="binding site" evidence="11">
    <location>
        <position position="426"/>
    </location>
    <ligand>
        <name>L-phenylalanine</name>
        <dbReference type="ChEBI" id="CHEBI:58095"/>
    </ligand>
</feature>
<dbReference type="EMBL" id="DRTU01000353">
    <property type="protein sequence ID" value="HHI01518.1"/>
    <property type="molecule type" value="Genomic_DNA"/>
</dbReference>
<dbReference type="GO" id="GO:0000049">
    <property type="term" value="F:tRNA binding"/>
    <property type="evidence" value="ECO:0007669"/>
    <property type="project" value="InterPro"/>
</dbReference>
<comment type="subunit">
    <text evidence="11">Tetramer of two alpha and two beta subunits.</text>
</comment>
<dbReference type="NCBIfam" id="NF003210">
    <property type="entry name" value="PRK04172.1"/>
    <property type="match status" value="1"/>
</dbReference>
<comment type="caution">
    <text evidence="13">The sequence shown here is derived from an EMBL/GenBank/DDBJ whole genome shotgun (WGS) entry which is preliminary data.</text>
</comment>
<dbReference type="InterPro" id="IPR036390">
    <property type="entry name" value="WH_DNA-bd_sf"/>
</dbReference>
<dbReference type="InterPro" id="IPR002319">
    <property type="entry name" value="Phenylalanyl-tRNA_Synthase"/>
</dbReference>
<dbReference type="InterPro" id="IPR045864">
    <property type="entry name" value="aa-tRNA-synth_II/BPL/LPL"/>
</dbReference>
<comment type="catalytic activity">
    <reaction evidence="11">
        <text>tRNA(Phe) + L-phenylalanine + ATP = L-phenylalanyl-tRNA(Phe) + AMP + diphosphate + H(+)</text>
        <dbReference type="Rhea" id="RHEA:19413"/>
        <dbReference type="Rhea" id="RHEA-COMP:9668"/>
        <dbReference type="Rhea" id="RHEA-COMP:9699"/>
        <dbReference type="ChEBI" id="CHEBI:15378"/>
        <dbReference type="ChEBI" id="CHEBI:30616"/>
        <dbReference type="ChEBI" id="CHEBI:33019"/>
        <dbReference type="ChEBI" id="CHEBI:58095"/>
        <dbReference type="ChEBI" id="CHEBI:78442"/>
        <dbReference type="ChEBI" id="CHEBI:78531"/>
        <dbReference type="ChEBI" id="CHEBI:456215"/>
        <dbReference type="EC" id="6.1.1.20"/>
    </reaction>
</comment>
<protein>
    <recommendedName>
        <fullName evidence="11">Phenylalanine--tRNA ligase alpha subunit</fullName>
        <ecNumber evidence="11">6.1.1.20</ecNumber>
    </recommendedName>
    <alternativeName>
        <fullName evidence="11">Phenylalanyl-tRNA synthetase alpha subunit</fullName>
        <shortName evidence="11">PheRS</shortName>
    </alternativeName>
</protein>
<evidence type="ECO:0000256" key="4">
    <source>
        <dbReference type="ARBA" id="ARBA00022598"/>
    </source>
</evidence>
<comment type="cofactor">
    <cofactor evidence="11">
        <name>Mg(2+)</name>
        <dbReference type="ChEBI" id="CHEBI:18420"/>
    </cofactor>
    <text evidence="11">Binds 2 magnesium ions per tetramer.</text>
</comment>
<dbReference type="HAMAP" id="MF_00282">
    <property type="entry name" value="Phe_tRNA_synth_alpha2"/>
    <property type="match status" value="1"/>
</dbReference>
<evidence type="ECO:0000256" key="10">
    <source>
        <dbReference type="ARBA" id="ARBA00023146"/>
    </source>
</evidence>
<dbReference type="Gene3D" id="1.10.10.2330">
    <property type="match status" value="1"/>
</dbReference>
<evidence type="ECO:0000256" key="3">
    <source>
        <dbReference type="ARBA" id="ARBA00022490"/>
    </source>
</evidence>
<dbReference type="Pfam" id="PF01409">
    <property type="entry name" value="tRNA-synt_2d"/>
    <property type="match status" value="1"/>
</dbReference>
<dbReference type="InterPro" id="IPR004529">
    <property type="entry name" value="Phe-tRNA-synth_IIc_asu"/>
</dbReference>
<dbReference type="GO" id="GO:0000287">
    <property type="term" value="F:magnesium ion binding"/>
    <property type="evidence" value="ECO:0007669"/>
    <property type="project" value="UniProtKB-UniRule"/>
</dbReference>
<evidence type="ECO:0000313" key="13">
    <source>
        <dbReference type="EMBL" id="HHI01518.1"/>
    </source>
</evidence>
<comment type="similarity">
    <text evidence="2 11">Belongs to the class-II aminoacyl-tRNA synthetase family. Phe-tRNA synthetase alpha subunit type 2 subfamily.</text>
</comment>
<reference evidence="13" key="1">
    <citation type="journal article" date="2020" name="mSystems">
        <title>Genome- and Community-Level Interaction Insights into Carbon Utilization and Element Cycling Functions of Hydrothermarchaeota in Hydrothermal Sediment.</title>
        <authorList>
            <person name="Zhou Z."/>
            <person name="Liu Y."/>
            <person name="Xu W."/>
            <person name="Pan J."/>
            <person name="Luo Z.H."/>
            <person name="Li M."/>
        </authorList>
    </citation>
    <scope>NUCLEOTIDE SEQUENCE [LARGE SCALE GENOMIC DNA]</scope>
    <source>
        <strain evidence="13">HyVt-93</strain>
    </source>
</reference>
<dbReference type="GO" id="GO:0005737">
    <property type="term" value="C:cytoplasm"/>
    <property type="evidence" value="ECO:0007669"/>
    <property type="project" value="UniProtKB-SubCell"/>
</dbReference>
<name>A0A7C5JZ07_THELI</name>
<dbReference type="PROSITE" id="PS50862">
    <property type="entry name" value="AA_TRNA_LIGASE_II"/>
    <property type="match status" value="1"/>
</dbReference>
<dbReference type="GO" id="GO:0005524">
    <property type="term" value="F:ATP binding"/>
    <property type="evidence" value="ECO:0007669"/>
    <property type="project" value="UniProtKB-UniRule"/>
</dbReference>
<organism evidence="13">
    <name type="scientific">Thermococcus litoralis</name>
    <dbReference type="NCBI Taxonomy" id="2265"/>
    <lineage>
        <taxon>Archaea</taxon>
        <taxon>Methanobacteriati</taxon>
        <taxon>Methanobacteriota</taxon>
        <taxon>Thermococci</taxon>
        <taxon>Thermococcales</taxon>
        <taxon>Thermococcaceae</taxon>
        <taxon>Thermococcus</taxon>
    </lineage>
</organism>
<feature type="binding site" evidence="11">
    <location>
        <position position="451"/>
    </location>
    <ligand>
        <name>L-phenylalanine</name>
        <dbReference type="ChEBI" id="CHEBI:58095"/>
    </ligand>
</feature>
<feature type="domain" description="Aminoacyl-transfer RNA synthetases class-II family profile" evidence="12">
    <location>
        <begin position="250"/>
        <end position="498"/>
    </location>
</feature>
<dbReference type="CDD" id="cd00496">
    <property type="entry name" value="PheRS_alpha_core"/>
    <property type="match status" value="1"/>
</dbReference>
<dbReference type="InterPro" id="IPR022917">
    <property type="entry name" value="Phe_tRNA_ligase_alpha_bac/arc"/>
</dbReference>
<keyword evidence="10 11" id="KW-0030">Aminoacyl-tRNA synthetase</keyword>
<evidence type="ECO:0000256" key="11">
    <source>
        <dbReference type="HAMAP-Rule" id="MF_00282"/>
    </source>
</evidence>
<evidence type="ECO:0000259" key="12">
    <source>
        <dbReference type="PROSITE" id="PS50862"/>
    </source>
</evidence>
<keyword evidence="9 11" id="KW-0648">Protein biosynthesis</keyword>
<keyword evidence="8 11" id="KW-0460">Magnesium</keyword>
<accession>A0A7C5JZ07</accession>
<gene>
    <name evidence="11" type="primary">pheS</name>
    <name evidence="13" type="ORF">ENL40_08720</name>
</gene>
<keyword evidence="4 11" id="KW-0436">Ligase</keyword>
<evidence type="ECO:0000256" key="1">
    <source>
        <dbReference type="ARBA" id="ARBA00004496"/>
    </source>
</evidence>
<feature type="binding site" evidence="11">
    <location>
        <position position="428"/>
    </location>
    <ligand>
        <name>Mg(2+)</name>
        <dbReference type="ChEBI" id="CHEBI:18420"/>
        <note>ligand shared with heterodimeric partner</note>
    </ligand>
</feature>
<dbReference type="SUPFAM" id="SSF46785">
    <property type="entry name" value="Winged helix' DNA-binding domain"/>
    <property type="match status" value="2"/>
</dbReference>
<dbReference type="GO" id="GO:0004826">
    <property type="term" value="F:phenylalanine-tRNA ligase activity"/>
    <property type="evidence" value="ECO:0007669"/>
    <property type="project" value="UniProtKB-UniRule"/>
</dbReference>
<feature type="binding site" evidence="11">
    <location>
        <begin position="385"/>
        <end position="387"/>
    </location>
    <ligand>
        <name>L-phenylalanine</name>
        <dbReference type="ChEBI" id="CHEBI:58095"/>
    </ligand>
</feature>
<evidence type="ECO:0000256" key="2">
    <source>
        <dbReference type="ARBA" id="ARBA00006703"/>
    </source>
</evidence>
<dbReference type="NCBIfam" id="TIGR00468">
    <property type="entry name" value="pheS"/>
    <property type="match status" value="1"/>
</dbReference>
<comment type="subcellular location">
    <subcellularLocation>
        <location evidence="1 11">Cytoplasm</location>
    </subcellularLocation>
</comment>
<keyword evidence="5 11" id="KW-0479">Metal-binding</keyword>
<dbReference type="AlphaFoldDB" id="A0A7C5JZ07"/>
<feature type="binding site" evidence="11">
    <location>
        <position position="346"/>
    </location>
    <ligand>
        <name>L-phenylalanine</name>
        <dbReference type="ChEBI" id="CHEBI:58095"/>
    </ligand>
</feature>
<keyword evidence="6 11" id="KW-0547">Nucleotide-binding</keyword>
<dbReference type="InterPro" id="IPR006195">
    <property type="entry name" value="aa-tRNA-synth_II"/>
</dbReference>
<dbReference type="GO" id="GO:0006432">
    <property type="term" value="P:phenylalanyl-tRNA aminoacylation"/>
    <property type="evidence" value="ECO:0007669"/>
    <property type="project" value="UniProtKB-UniRule"/>
</dbReference>
<dbReference type="Gene3D" id="1.10.10.2320">
    <property type="match status" value="1"/>
</dbReference>
<dbReference type="FunFam" id="3.30.930.10:FF:000095">
    <property type="entry name" value="Phenylalanine--tRNA ligase alpha subunit"/>
    <property type="match status" value="1"/>
</dbReference>
<evidence type="ECO:0000256" key="9">
    <source>
        <dbReference type="ARBA" id="ARBA00022917"/>
    </source>
</evidence>
<proteinExistence type="inferred from homology"/>
<evidence type="ECO:0000256" key="6">
    <source>
        <dbReference type="ARBA" id="ARBA00022741"/>
    </source>
</evidence>
<dbReference type="Proteomes" id="UP000886217">
    <property type="component" value="Unassembled WGS sequence"/>
</dbReference>
<dbReference type="EC" id="6.1.1.20" evidence="11"/>
<evidence type="ECO:0000256" key="7">
    <source>
        <dbReference type="ARBA" id="ARBA00022840"/>
    </source>
</evidence>
<dbReference type="PANTHER" id="PTHR11538">
    <property type="entry name" value="PHENYLALANYL-TRNA SYNTHETASE"/>
    <property type="match status" value="1"/>
</dbReference>
<keyword evidence="7 11" id="KW-0067">ATP-binding</keyword>
<keyword evidence="3 11" id="KW-0963">Cytoplasm</keyword>